<reference evidence="9" key="2">
    <citation type="journal article" date="2021" name="PeerJ">
        <title>Extensive microbial diversity within the chicken gut microbiome revealed by metagenomics and culture.</title>
        <authorList>
            <person name="Gilroy R."/>
            <person name="Ravi A."/>
            <person name="Getino M."/>
            <person name="Pursley I."/>
            <person name="Horton D.L."/>
            <person name="Alikhan N.F."/>
            <person name="Baker D."/>
            <person name="Gharbi K."/>
            <person name="Hall N."/>
            <person name="Watson M."/>
            <person name="Adriaenssens E.M."/>
            <person name="Foster-Nyarko E."/>
            <person name="Jarju S."/>
            <person name="Secka A."/>
            <person name="Antonio M."/>
            <person name="Oren A."/>
            <person name="Chaudhuri R.R."/>
            <person name="La Ragione R."/>
            <person name="Hildebrand F."/>
            <person name="Pallen M.J."/>
        </authorList>
    </citation>
    <scope>NUCLEOTIDE SEQUENCE</scope>
    <source>
        <strain evidence="9">ChiHjej9B8-7071</strain>
    </source>
</reference>
<dbReference type="InterPro" id="IPR035906">
    <property type="entry name" value="MetI-like_sf"/>
</dbReference>
<dbReference type="Proteomes" id="UP000824258">
    <property type="component" value="Unassembled WGS sequence"/>
</dbReference>
<dbReference type="AlphaFoldDB" id="A0A9D1A9G9"/>
<keyword evidence="3" id="KW-1003">Cell membrane</keyword>
<organism evidence="9 10">
    <name type="scientific">Candidatus Avoscillospira stercoripullorum</name>
    <dbReference type="NCBI Taxonomy" id="2840709"/>
    <lineage>
        <taxon>Bacteria</taxon>
        <taxon>Bacillati</taxon>
        <taxon>Bacillota</taxon>
        <taxon>Clostridia</taxon>
        <taxon>Eubacteriales</taxon>
        <taxon>Oscillospiraceae</taxon>
        <taxon>Oscillospiraceae incertae sedis</taxon>
        <taxon>Candidatus Avoscillospira</taxon>
    </lineage>
</organism>
<dbReference type="GO" id="GO:0005886">
    <property type="term" value="C:plasma membrane"/>
    <property type="evidence" value="ECO:0007669"/>
    <property type="project" value="UniProtKB-SubCell"/>
</dbReference>
<dbReference type="Pfam" id="PF00528">
    <property type="entry name" value="BPD_transp_1"/>
    <property type="match status" value="1"/>
</dbReference>
<dbReference type="CDD" id="cd06261">
    <property type="entry name" value="TM_PBP2"/>
    <property type="match status" value="1"/>
</dbReference>
<dbReference type="GO" id="GO:0055085">
    <property type="term" value="P:transmembrane transport"/>
    <property type="evidence" value="ECO:0007669"/>
    <property type="project" value="InterPro"/>
</dbReference>
<evidence type="ECO:0000256" key="7">
    <source>
        <dbReference type="RuleBase" id="RU363032"/>
    </source>
</evidence>
<feature type="transmembrane region" description="Helical" evidence="7">
    <location>
        <begin position="108"/>
        <end position="130"/>
    </location>
</feature>
<dbReference type="PROSITE" id="PS51257">
    <property type="entry name" value="PROKAR_LIPOPROTEIN"/>
    <property type="match status" value="1"/>
</dbReference>
<evidence type="ECO:0000256" key="3">
    <source>
        <dbReference type="ARBA" id="ARBA00022475"/>
    </source>
</evidence>
<sequence>MMNTAKTKALRLLATVLIGIFAIACIFPFIWMLSTSFKYEIDVMEFPIRLIPKNWNFQNYVNVVKNSNFPIYYWNTIKVTVISVVGQLLISSMAAYAFGRLKFRGKALLYSVYLATMMIPATVIILPKYLYFSQLGLTNTHWSLILPSFFSVFGVLLLRNAFAEIPMELSEAAFLDGASHFWIYSRVIMPLNKPTLMTLVLIAFTWSWNDYMNPLIFLSEDKLLTITVGLQKFADESSNNYALIMAGASLALIPIILVFLMAQRYFIESFTHAGVKG</sequence>
<proteinExistence type="inferred from homology"/>
<keyword evidence="6 7" id="KW-0472">Membrane</keyword>
<feature type="transmembrane region" description="Helical" evidence="7">
    <location>
        <begin position="183"/>
        <end position="208"/>
    </location>
</feature>
<dbReference type="Gene3D" id="1.10.3720.10">
    <property type="entry name" value="MetI-like"/>
    <property type="match status" value="1"/>
</dbReference>
<evidence type="ECO:0000256" key="6">
    <source>
        <dbReference type="ARBA" id="ARBA00023136"/>
    </source>
</evidence>
<dbReference type="PANTHER" id="PTHR43744:SF12">
    <property type="entry name" value="ABC TRANSPORTER PERMEASE PROTEIN MG189-RELATED"/>
    <property type="match status" value="1"/>
</dbReference>
<keyword evidence="4 7" id="KW-0812">Transmembrane</keyword>
<comment type="caution">
    <text evidence="9">The sequence shown here is derived from an EMBL/GenBank/DDBJ whole genome shotgun (WGS) entry which is preliminary data.</text>
</comment>
<comment type="similarity">
    <text evidence="7">Belongs to the binding-protein-dependent transport system permease family.</text>
</comment>
<dbReference type="PANTHER" id="PTHR43744">
    <property type="entry name" value="ABC TRANSPORTER PERMEASE PROTEIN MG189-RELATED-RELATED"/>
    <property type="match status" value="1"/>
</dbReference>
<feature type="transmembrane region" description="Helical" evidence="7">
    <location>
        <begin position="71"/>
        <end position="96"/>
    </location>
</feature>
<feature type="transmembrane region" description="Helical" evidence="7">
    <location>
        <begin position="142"/>
        <end position="162"/>
    </location>
</feature>
<evidence type="ECO:0000256" key="2">
    <source>
        <dbReference type="ARBA" id="ARBA00022448"/>
    </source>
</evidence>
<feature type="domain" description="ABC transmembrane type-1" evidence="8">
    <location>
        <begin position="73"/>
        <end position="262"/>
    </location>
</feature>
<evidence type="ECO:0000259" key="8">
    <source>
        <dbReference type="PROSITE" id="PS50928"/>
    </source>
</evidence>
<evidence type="ECO:0000313" key="9">
    <source>
        <dbReference type="EMBL" id="HIR10491.1"/>
    </source>
</evidence>
<comment type="subcellular location">
    <subcellularLocation>
        <location evidence="1 7">Cell membrane</location>
        <topology evidence="1 7">Multi-pass membrane protein</topology>
    </subcellularLocation>
</comment>
<dbReference type="EMBL" id="DVGD01000290">
    <property type="protein sequence ID" value="HIR10491.1"/>
    <property type="molecule type" value="Genomic_DNA"/>
</dbReference>
<keyword evidence="2 7" id="KW-0813">Transport</keyword>
<gene>
    <name evidence="9" type="ORF">IAA70_08810</name>
</gene>
<name>A0A9D1A9G9_9FIRM</name>
<evidence type="ECO:0000256" key="1">
    <source>
        <dbReference type="ARBA" id="ARBA00004651"/>
    </source>
</evidence>
<feature type="transmembrane region" description="Helical" evidence="7">
    <location>
        <begin position="241"/>
        <end position="262"/>
    </location>
</feature>
<dbReference type="InterPro" id="IPR000515">
    <property type="entry name" value="MetI-like"/>
</dbReference>
<feature type="transmembrane region" description="Helical" evidence="7">
    <location>
        <begin position="12"/>
        <end position="34"/>
    </location>
</feature>
<evidence type="ECO:0000313" key="10">
    <source>
        <dbReference type="Proteomes" id="UP000824258"/>
    </source>
</evidence>
<reference evidence="9" key="1">
    <citation type="submission" date="2020-10" db="EMBL/GenBank/DDBJ databases">
        <authorList>
            <person name="Gilroy R."/>
        </authorList>
    </citation>
    <scope>NUCLEOTIDE SEQUENCE</scope>
    <source>
        <strain evidence="9">ChiHjej9B8-7071</strain>
    </source>
</reference>
<dbReference type="SUPFAM" id="SSF161098">
    <property type="entry name" value="MetI-like"/>
    <property type="match status" value="1"/>
</dbReference>
<evidence type="ECO:0000256" key="4">
    <source>
        <dbReference type="ARBA" id="ARBA00022692"/>
    </source>
</evidence>
<dbReference type="PROSITE" id="PS50928">
    <property type="entry name" value="ABC_TM1"/>
    <property type="match status" value="1"/>
</dbReference>
<evidence type="ECO:0000256" key="5">
    <source>
        <dbReference type="ARBA" id="ARBA00022989"/>
    </source>
</evidence>
<keyword evidence="5 7" id="KW-1133">Transmembrane helix</keyword>
<accession>A0A9D1A9G9</accession>
<protein>
    <submittedName>
        <fullName evidence="9">Carbohydrate ABC transporter permease</fullName>
    </submittedName>
</protein>